<feature type="domain" description="Double-GTPase 2" evidence="1">
    <location>
        <begin position="83"/>
        <end position="309"/>
    </location>
</feature>
<dbReference type="RefSeq" id="WP_302042148.1">
    <property type="nucleotide sequence ID" value="NZ_JAUKPO010000054.1"/>
</dbReference>
<accession>A0ABT8RGY3</accession>
<dbReference type="Pfam" id="PF19993">
    <property type="entry name" value="DO-GTPase2"/>
    <property type="match status" value="1"/>
</dbReference>
<evidence type="ECO:0000259" key="1">
    <source>
        <dbReference type="Pfam" id="PF19993"/>
    </source>
</evidence>
<reference evidence="2" key="1">
    <citation type="submission" date="2023-07" db="EMBL/GenBank/DDBJ databases">
        <title>The genome sequence of Rhodocytophaga aerolata KACC 12507.</title>
        <authorList>
            <person name="Zhang X."/>
        </authorList>
    </citation>
    <scope>NUCLEOTIDE SEQUENCE</scope>
    <source>
        <strain evidence="2">KACC 12507</strain>
    </source>
</reference>
<gene>
    <name evidence="2" type="ORF">Q0590_34060</name>
</gene>
<evidence type="ECO:0000313" key="3">
    <source>
        <dbReference type="Proteomes" id="UP001168528"/>
    </source>
</evidence>
<organism evidence="2 3">
    <name type="scientific">Rhodocytophaga aerolata</name>
    <dbReference type="NCBI Taxonomy" id="455078"/>
    <lineage>
        <taxon>Bacteria</taxon>
        <taxon>Pseudomonadati</taxon>
        <taxon>Bacteroidota</taxon>
        <taxon>Cytophagia</taxon>
        <taxon>Cytophagales</taxon>
        <taxon>Rhodocytophagaceae</taxon>
        <taxon>Rhodocytophaga</taxon>
    </lineage>
</organism>
<name>A0ABT8RGY3_9BACT</name>
<dbReference type="InterPro" id="IPR045528">
    <property type="entry name" value="DO-GTPase2"/>
</dbReference>
<evidence type="ECO:0000313" key="2">
    <source>
        <dbReference type="EMBL" id="MDO1451350.1"/>
    </source>
</evidence>
<keyword evidence="3" id="KW-1185">Reference proteome</keyword>
<dbReference type="InterPro" id="IPR027417">
    <property type="entry name" value="P-loop_NTPase"/>
</dbReference>
<dbReference type="EMBL" id="JAUKPO010000054">
    <property type="protein sequence ID" value="MDO1451350.1"/>
    <property type="molecule type" value="Genomic_DNA"/>
</dbReference>
<protein>
    <recommendedName>
        <fullName evidence="1">Double-GTPase 2 domain-containing protein</fullName>
    </recommendedName>
</protein>
<comment type="caution">
    <text evidence="2">The sequence shown here is derived from an EMBL/GenBank/DDBJ whole genome shotgun (WGS) entry which is preliminary data.</text>
</comment>
<proteinExistence type="predicted"/>
<dbReference type="SUPFAM" id="SSF52540">
    <property type="entry name" value="P-loop containing nucleoside triphosphate hydrolases"/>
    <property type="match status" value="1"/>
</dbReference>
<dbReference type="Proteomes" id="UP001168528">
    <property type="component" value="Unassembled WGS sequence"/>
</dbReference>
<sequence>MPICNEEGCQVFTTGKCVNGLELDECPHYLEDSEVKDYKKPENNEEIPPRASPVNNVIDVYDGKALKLSDVNRIANNSITRLVILAGMPDAGKTTLLLSLMHIFTTNPQFGDFIFAGSDTLLDYELKSHPSKIDSENSNETTGRTQVGPPVFLHLKVADQKEDGKLTDLLFTDISGEDFRALRDSTIECKKFTIGQRADHFALFFDTLKITTLKERASAKASGIGILRSLIEAGSLLPQTRIQIIFSRWDLKPNQENEHIHDEFIKLLKSDISSQFGSEYEISFFEIAARPKNNNYPFGHGIENIFPLWVKCSLIDRINSGNKKSIIRPKIRQYLQFQYNF</sequence>